<protein>
    <recommendedName>
        <fullName evidence="7">Protein kinase domain-containing protein</fullName>
    </recommendedName>
</protein>
<keyword evidence="2" id="KW-0808">Transferase</keyword>
<reference evidence="8 9" key="1">
    <citation type="journal article" date="2007" name="Science">
        <title>The Chlamydomonas genome reveals the evolution of key animal and plant functions.</title>
        <authorList>
            <person name="Merchant S.S."/>
            <person name="Prochnik S.E."/>
            <person name="Vallon O."/>
            <person name="Harris E.H."/>
            <person name="Karpowicz S.J."/>
            <person name="Witman G.B."/>
            <person name="Terry A."/>
            <person name="Salamov A."/>
            <person name="Fritz-Laylin L.K."/>
            <person name="Marechal-Drouard L."/>
            <person name="Marshall W.F."/>
            <person name="Qu L.H."/>
            <person name="Nelson D.R."/>
            <person name="Sanderfoot A.A."/>
            <person name="Spalding M.H."/>
            <person name="Kapitonov V.V."/>
            <person name="Ren Q."/>
            <person name="Ferris P."/>
            <person name="Lindquist E."/>
            <person name="Shapiro H."/>
            <person name="Lucas S.M."/>
            <person name="Grimwood J."/>
            <person name="Schmutz J."/>
            <person name="Cardol P."/>
            <person name="Cerutti H."/>
            <person name="Chanfreau G."/>
            <person name="Chen C.L."/>
            <person name="Cognat V."/>
            <person name="Croft M.T."/>
            <person name="Dent R."/>
            <person name="Dutcher S."/>
            <person name="Fernandez E."/>
            <person name="Fukuzawa H."/>
            <person name="Gonzalez-Ballester D."/>
            <person name="Gonzalez-Halphen D."/>
            <person name="Hallmann A."/>
            <person name="Hanikenne M."/>
            <person name="Hippler M."/>
            <person name="Inwood W."/>
            <person name="Jabbari K."/>
            <person name="Kalanon M."/>
            <person name="Kuras R."/>
            <person name="Lefebvre P.A."/>
            <person name="Lemaire S.D."/>
            <person name="Lobanov A.V."/>
            <person name="Lohr M."/>
            <person name="Manuell A."/>
            <person name="Meier I."/>
            <person name="Mets L."/>
            <person name="Mittag M."/>
            <person name="Mittelmeier T."/>
            <person name="Moroney J.V."/>
            <person name="Moseley J."/>
            <person name="Napoli C."/>
            <person name="Nedelcu A.M."/>
            <person name="Niyogi K."/>
            <person name="Novoselov S.V."/>
            <person name="Paulsen I.T."/>
            <person name="Pazour G."/>
            <person name="Purton S."/>
            <person name="Ral J.P."/>
            <person name="Riano-Pachon D.M."/>
            <person name="Riekhof W."/>
            <person name="Rymarquis L."/>
            <person name="Schroda M."/>
            <person name="Stern D."/>
            <person name="Umen J."/>
            <person name="Willows R."/>
            <person name="Wilson N."/>
            <person name="Zimmer S.L."/>
            <person name="Allmer J."/>
            <person name="Balk J."/>
            <person name="Bisova K."/>
            <person name="Chen C.J."/>
            <person name="Elias M."/>
            <person name="Gendler K."/>
            <person name="Hauser C."/>
            <person name="Lamb M.R."/>
            <person name="Ledford H."/>
            <person name="Long J.C."/>
            <person name="Minagawa J."/>
            <person name="Page M.D."/>
            <person name="Pan J."/>
            <person name="Pootakham W."/>
            <person name="Roje S."/>
            <person name="Rose A."/>
            <person name="Stahlberg E."/>
            <person name="Terauchi A.M."/>
            <person name="Yang P."/>
            <person name="Ball S."/>
            <person name="Bowler C."/>
            <person name="Dieckmann C.L."/>
            <person name="Gladyshev V.N."/>
            <person name="Green P."/>
            <person name="Jorgensen R."/>
            <person name="Mayfield S."/>
            <person name="Mueller-Roeber B."/>
            <person name="Rajamani S."/>
            <person name="Sayre R.T."/>
            <person name="Brokstein P."/>
            <person name="Dubchak I."/>
            <person name="Goodstein D."/>
            <person name="Hornick L."/>
            <person name="Huang Y.W."/>
            <person name="Jhaveri J."/>
            <person name="Luo Y."/>
            <person name="Martinez D."/>
            <person name="Ngau W.C."/>
            <person name="Otillar B."/>
            <person name="Poliakov A."/>
            <person name="Porter A."/>
            <person name="Szajkowski L."/>
            <person name="Werner G."/>
            <person name="Zhou K."/>
            <person name="Grigoriev I.V."/>
            <person name="Rokhsar D.S."/>
            <person name="Grossman A.R."/>
        </authorList>
    </citation>
    <scope>NUCLEOTIDE SEQUENCE [LARGE SCALE GENOMIC DNA]</scope>
    <source>
        <strain evidence="9">CC-503</strain>
    </source>
</reference>
<dbReference type="PROSITE" id="PS50011">
    <property type="entry name" value="PROTEIN_KINASE_DOM"/>
    <property type="match status" value="1"/>
</dbReference>
<dbReference type="Gramene" id="PNW85338">
    <property type="protein sequence ID" value="PNW85338"/>
    <property type="gene ID" value="CHLRE_03g181700v5"/>
</dbReference>
<dbReference type="AlphaFoldDB" id="A0A2K3DXU1"/>
<keyword evidence="4" id="KW-0418">Kinase</keyword>
<dbReference type="InterPro" id="IPR000719">
    <property type="entry name" value="Prot_kinase_dom"/>
</dbReference>
<dbReference type="OMA" id="PWRELLW"/>
<dbReference type="GO" id="GO:0007165">
    <property type="term" value="P:signal transduction"/>
    <property type="evidence" value="ECO:0000318"/>
    <property type="project" value="GO_Central"/>
</dbReference>
<dbReference type="GO" id="GO:0004674">
    <property type="term" value="F:protein serine/threonine kinase activity"/>
    <property type="evidence" value="ECO:0007669"/>
    <property type="project" value="UniProtKB-KW"/>
</dbReference>
<evidence type="ECO:0000256" key="4">
    <source>
        <dbReference type="ARBA" id="ARBA00022777"/>
    </source>
</evidence>
<evidence type="ECO:0000256" key="3">
    <source>
        <dbReference type="ARBA" id="ARBA00022741"/>
    </source>
</evidence>
<dbReference type="STRING" id="3055.A0A2K3DXU1"/>
<gene>
    <name evidence="8" type="ORF">CHLRE_03g181700v5</name>
</gene>
<evidence type="ECO:0000256" key="1">
    <source>
        <dbReference type="ARBA" id="ARBA00022527"/>
    </source>
</evidence>
<keyword evidence="5" id="KW-0067">ATP-binding</keyword>
<keyword evidence="9" id="KW-1185">Reference proteome</keyword>
<dbReference type="InterPro" id="IPR011009">
    <property type="entry name" value="Kinase-like_dom_sf"/>
</dbReference>
<dbReference type="Pfam" id="PF00069">
    <property type="entry name" value="Pkinase"/>
    <property type="match status" value="1"/>
</dbReference>
<dbReference type="PaxDb" id="3055-EDO96798"/>
<evidence type="ECO:0000256" key="2">
    <source>
        <dbReference type="ARBA" id="ARBA00022679"/>
    </source>
</evidence>
<evidence type="ECO:0000256" key="6">
    <source>
        <dbReference type="SAM" id="MobiDB-lite"/>
    </source>
</evidence>
<dbReference type="InParanoid" id="A0A2K3DXU1"/>
<evidence type="ECO:0000313" key="9">
    <source>
        <dbReference type="Proteomes" id="UP000006906"/>
    </source>
</evidence>
<dbReference type="SMART" id="SM00220">
    <property type="entry name" value="S_TKc"/>
    <property type="match status" value="1"/>
</dbReference>
<dbReference type="SUPFAM" id="SSF56112">
    <property type="entry name" value="Protein kinase-like (PK-like)"/>
    <property type="match status" value="1"/>
</dbReference>
<name>A0A2K3DXU1_CHLRE</name>
<dbReference type="PANTHER" id="PTHR24353">
    <property type="entry name" value="CYCLIC NUCLEOTIDE-DEPENDENT PROTEIN KINASE"/>
    <property type="match status" value="1"/>
</dbReference>
<dbReference type="ExpressionAtlas" id="A0A2K3DXU1">
    <property type="expression patterns" value="baseline and differential"/>
</dbReference>
<sequence>MSLRRKSVDVGSGDHQLPASPGGRGKMQNALLKLSTANAFARGSWKPPANPRGSVDLSGGDDGGGWNGADGVFPYSDAELDAMLPPQVLQPVSPFYGMYGDYDEVMDLLHTAVMADGSSRSTLQHIPRDNVVHVAHLGLGACCSVDLVAVHGAPDGSQLLAAAKSCYLPANDPRMKASLKEAELLRRCADCAFIMQLLSVIQYNPLEDVPCTSGGGGLPSGASASTFVAAAKASFEGGGLSRSGSFASPHGMAQGRASLHSYELGAFGGGSLLDSTGTESASGGAWAGGGGVHLASRHSGQLNLTHMGSGGFPHSNMPGSHSPGYQAWEQWRGGGNGSDVEQQLRQRMASTSEARRSSFSLASQGSFIMGTGVTGGWDSAGMVSAAASAYGGGWAYGHGGGGTIGTCGLDSPTAGGLQARQGLRRGSMEILEMYGGTGFGATGLGVGTGGGTMGWGAAAGGEGAQARGGPNAPTMYTLLVGWARCGDLRRLVQLQLAKNTAQGKQNTGTSSHPVICEDASRFYVGCLLLALEHLHCRLNTVHRDLKLANLLLLGNGYAIVGDLGTAVDLSTVPNGRLTSRVGSPGHMAPECQNRDEAGYDLSADMWSVGACLFSLLTGSLPAGVAGPPNRSWTPPLSRHWSHELQDFLGRLLAWSPRDRPTVAQAMKDPWFRGFDWGALRSQKMPPPSNTPWRELLWWPKVDRSLL</sequence>
<feature type="region of interest" description="Disordered" evidence="6">
    <location>
        <begin position="1"/>
        <end position="26"/>
    </location>
</feature>
<dbReference type="Proteomes" id="UP000006906">
    <property type="component" value="Chromosome 3"/>
</dbReference>
<dbReference type="Gene3D" id="1.10.510.10">
    <property type="entry name" value="Transferase(Phosphotransferase) domain 1"/>
    <property type="match status" value="1"/>
</dbReference>
<accession>A0A2K3DXU1</accession>
<dbReference type="EMBL" id="CM008964">
    <property type="protein sequence ID" value="PNW85338.1"/>
    <property type="molecule type" value="Genomic_DNA"/>
</dbReference>
<feature type="region of interest" description="Disordered" evidence="6">
    <location>
        <begin position="42"/>
        <end position="61"/>
    </location>
</feature>
<dbReference type="KEGG" id="cre:CHLRE_03g181700v5"/>
<keyword evidence="3" id="KW-0547">Nucleotide-binding</keyword>
<proteinExistence type="predicted"/>
<dbReference type="GO" id="GO:0005524">
    <property type="term" value="F:ATP binding"/>
    <property type="evidence" value="ECO:0007669"/>
    <property type="project" value="UniProtKB-KW"/>
</dbReference>
<keyword evidence="1" id="KW-0723">Serine/threonine-protein kinase</keyword>
<feature type="domain" description="Protein kinase" evidence="7">
    <location>
        <begin position="390"/>
        <end position="671"/>
    </location>
</feature>
<dbReference type="PANTHER" id="PTHR24353:SF147">
    <property type="entry name" value="CGMP-DEPENDENT SERINE_THREONIN PROTEIN KINASE-RELATED"/>
    <property type="match status" value="1"/>
</dbReference>
<organism evidence="8 9">
    <name type="scientific">Chlamydomonas reinhardtii</name>
    <name type="common">Chlamydomonas smithii</name>
    <dbReference type="NCBI Taxonomy" id="3055"/>
    <lineage>
        <taxon>Eukaryota</taxon>
        <taxon>Viridiplantae</taxon>
        <taxon>Chlorophyta</taxon>
        <taxon>core chlorophytes</taxon>
        <taxon>Chlorophyceae</taxon>
        <taxon>CS clade</taxon>
        <taxon>Chlamydomonadales</taxon>
        <taxon>Chlamydomonadaceae</taxon>
        <taxon>Chlamydomonas</taxon>
    </lineage>
</organism>
<evidence type="ECO:0000256" key="5">
    <source>
        <dbReference type="ARBA" id="ARBA00022840"/>
    </source>
</evidence>
<dbReference type="OrthoDB" id="410920at2759"/>
<dbReference type="RefSeq" id="XP_042926182.1">
    <property type="nucleotide sequence ID" value="XM_043061053.1"/>
</dbReference>
<evidence type="ECO:0000313" key="8">
    <source>
        <dbReference type="EMBL" id="PNW85338.1"/>
    </source>
</evidence>
<evidence type="ECO:0000259" key="7">
    <source>
        <dbReference type="PROSITE" id="PS50011"/>
    </source>
</evidence>
<dbReference type="GeneID" id="5728453"/>